<proteinExistence type="predicted"/>
<dbReference type="PATRIC" id="fig|452.5.peg.199"/>
<comment type="caution">
    <text evidence="2">The sequence shown here is derived from an EMBL/GenBank/DDBJ whole genome shotgun (WGS) entry which is preliminary data.</text>
</comment>
<sequence length="1207" mass="136335">MKSLVPWFCLVAATGSPLVFANDGLLDYRKGEYFAAGKNLYQQSGRDPVADYYLGRMRLYGFGELKNNDFALRYFIKSAEKGFLPAQQLLARYYLMNVDNPELALKWFKKVAAAGDVNAQMYCAAAYLFGFGTRKYPDGARRYYIDAAKNGNKIAQYTLANHFIKSRDSRTRKLGLIWLNKSVEQDNPKAQLKLGTMYLTGSLVGRNTEKGEDLIRQAAKQNYVPAMMALGELAQKQGDLSKAGDWYERAARGNNTRAELALANMYLDEKGRLYDPVLGFRWMLRSAQHGNFDAQKKLAVLYKEGKVVDADENLANQWQAQAEKTLERRKSQNQASVKNQVARWLTNGKMDNFADSDYRLGGIYNAWQNPLALKENNYNQSPRMNVLTRTSLYKPRFQLINPDEVAISEYFDILAPMFHGNQSNDWSFKRYPINREIQVLENNELPVLRHEPWYSMMDEGRPYPEKNVSKLFDYLGAMTSGWEQQANYQAVLSKLYGHAILGESDSQYEIGQLYQYGIAVSKNPQQAIVYLELAASQQDIRAEYNLGILYLEGQTTPVDYQKGIEWMTDAAFKGNPYAQYALANIYEKGFRNPEGEMIVQPDHNQAMAMYYLAASNNFGEAQYRLADFLVKENNANLSVAARQNRMQLIKKLYEGAAKQGIAEAVLPLAFYNAMDNDPEKQKKAFKVAKQEAGADNPEAALLLGIMYERGLSVPENEVESLYWYQQAAMNPVTSFVLGTYYSEGRGVSKDVDKGLALLQQSADSGFSYANLNLAVLKQKAGEPFLGELEKARQKNNSKAGLLLADYYLQQADDPENMKQARDIYQHFAEKGDKDAQLKLAFLFDKGLGGEVNPQAAEHWYTLSAEQEQPVAQYLLGKLYQLGRIGGKPDYQQAKKWYSAAKQKYTPAAVALGFIFDTVDDDYLNATENYEQAAAKDSRIGQFNLGLIYEYGKGQPVNIKKAEALYLKAAEQGFAPAMSQLAGLYFNGKNGQRDEHKALTWYKKAAALGDRDANYQLGLLSETGVATKLDYADAVKYYQQSSDEGNAKAKLALARMYQYGLGVTKDVQHAADLYKQLAEYNNAYAQYQLALLYYEGALGEKTPEKGKKMLVMAKKNGSQQAQKMLQWIDAQQEMRSSFIEPVPLNNSPDIAGQPADLIYLNALNEWNRGDETLSRMILDRLMTQFPHYIPAKRAYEQLNQQTLPIIFS</sequence>
<evidence type="ECO:0000313" key="2">
    <source>
        <dbReference type="EMBL" id="KTD66121.1"/>
    </source>
</evidence>
<evidence type="ECO:0000256" key="1">
    <source>
        <dbReference type="SAM" id="SignalP"/>
    </source>
</evidence>
<dbReference type="EMBL" id="LNYX01000002">
    <property type="protein sequence ID" value="KTD66121.1"/>
    <property type="molecule type" value="Genomic_DNA"/>
</dbReference>
<name>A0A0W0ZAR1_LEGSP</name>
<feature type="chain" id="PRO_5006918435" evidence="1">
    <location>
        <begin position="22"/>
        <end position="1207"/>
    </location>
</feature>
<organism evidence="2 3">
    <name type="scientific">Legionella spiritensis</name>
    <dbReference type="NCBI Taxonomy" id="452"/>
    <lineage>
        <taxon>Bacteria</taxon>
        <taxon>Pseudomonadati</taxon>
        <taxon>Pseudomonadota</taxon>
        <taxon>Gammaproteobacteria</taxon>
        <taxon>Legionellales</taxon>
        <taxon>Legionellaceae</taxon>
        <taxon>Legionella</taxon>
    </lineage>
</organism>
<dbReference type="Gene3D" id="1.25.40.10">
    <property type="entry name" value="Tetratricopeptide repeat domain"/>
    <property type="match status" value="5"/>
</dbReference>
<evidence type="ECO:0000313" key="3">
    <source>
        <dbReference type="Proteomes" id="UP000054877"/>
    </source>
</evidence>
<dbReference type="Proteomes" id="UP000054877">
    <property type="component" value="Unassembled WGS sequence"/>
</dbReference>
<dbReference type="AlphaFoldDB" id="A0A0W0ZAR1"/>
<dbReference type="PANTHER" id="PTHR11102">
    <property type="entry name" value="SEL-1-LIKE PROTEIN"/>
    <property type="match status" value="1"/>
</dbReference>
<dbReference type="RefSeq" id="WP_058482126.1">
    <property type="nucleotide sequence ID" value="NZ_CAAAII010000009.1"/>
</dbReference>
<reference evidence="2 3" key="1">
    <citation type="submission" date="2015-11" db="EMBL/GenBank/DDBJ databases">
        <title>Genomic analysis of 38 Legionella species identifies large and diverse effector repertoires.</title>
        <authorList>
            <person name="Burstein D."/>
            <person name="Amaro F."/>
            <person name="Zusman T."/>
            <person name="Lifshitz Z."/>
            <person name="Cohen O."/>
            <person name="Gilbert J.A."/>
            <person name="Pupko T."/>
            <person name="Shuman H.A."/>
            <person name="Segal G."/>
        </authorList>
    </citation>
    <scope>NUCLEOTIDE SEQUENCE [LARGE SCALE GENOMIC DNA]</scope>
    <source>
        <strain evidence="2 3">Mt.St.Helens-9</strain>
    </source>
</reference>
<keyword evidence="1" id="KW-0732">Signal</keyword>
<protein>
    <submittedName>
        <fullName evidence="2">Enhanced entry protein EnhC</fullName>
    </submittedName>
</protein>
<keyword evidence="3" id="KW-1185">Reference proteome</keyword>
<dbReference type="PANTHER" id="PTHR11102:SF160">
    <property type="entry name" value="ERAD-ASSOCIATED E3 UBIQUITIN-PROTEIN LIGASE COMPONENT HRD3"/>
    <property type="match status" value="1"/>
</dbReference>
<feature type="signal peptide" evidence="1">
    <location>
        <begin position="1"/>
        <end position="21"/>
    </location>
</feature>
<dbReference type="STRING" id="452.Lspi_0184"/>
<dbReference type="OrthoDB" id="6114904at2"/>
<gene>
    <name evidence="2" type="primary">enhC_1</name>
    <name evidence="2" type="ORF">Lspi_0184</name>
</gene>
<dbReference type="SMART" id="SM00671">
    <property type="entry name" value="SEL1"/>
    <property type="match status" value="22"/>
</dbReference>
<accession>A0A0W0ZAR1</accession>
<dbReference type="SUPFAM" id="SSF81901">
    <property type="entry name" value="HCP-like"/>
    <property type="match status" value="6"/>
</dbReference>
<dbReference type="InterPro" id="IPR011990">
    <property type="entry name" value="TPR-like_helical_dom_sf"/>
</dbReference>
<dbReference type="InterPro" id="IPR050767">
    <property type="entry name" value="Sel1_AlgK"/>
</dbReference>
<dbReference type="Pfam" id="PF08238">
    <property type="entry name" value="Sel1"/>
    <property type="match status" value="19"/>
</dbReference>
<dbReference type="InterPro" id="IPR006597">
    <property type="entry name" value="Sel1-like"/>
</dbReference>